<evidence type="ECO:0000259" key="16">
    <source>
        <dbReference type="Pfam" id="PF04205"/>
    </source>
</evidence>
<evidence type="ECO:0000256" key="9">
    <source>
        <dbReference type="ARBA" id="ARBA00022989"/>
    </source>
</evidence>
<proteinExistence type="predicted"/>
<keyword evidence="7" id="KW-0812">Transmembrane</keyword>
<evidence type="ECO:0000256" key="3">
    <source>
        <dbReference type="ARBA" id="ARBA00022519"/>
    </source>
</evidence>
<dbReference type="GO" id="GO:0016020">
    <property type="term" value="C:membrane"/>
    <property type="evidence" value="ECO:0007669"/>
    <property type="project" value="InterPro"/>
</dbReference>
<evidence type="ECO:0000256" key="6">
    <source>
        <dbReference type="ARBA" id="ARBA00022643"/>
    </source>
</evidence>
<keyword evidence="10" id="KW-0520">NAD</keyword>
<dbReference type="AlphaFoldDB" id="A0A382CIJ7"/>
<reference evidence="17" key="1">
    <citation type="submission" date="2018-05" db="EMBL/GenBank/DDBJ databases">
        <authorList>
            <person name="Lanie J.A."/>
            <person name="Ng W.-L."/>
            <person name="Kazmierczak K.M."/>
            <person name="Andrzejewski T.M."/>
            <person name="Davidsen T.M."/>
            <person name="Wayne K.J."/>
            <person name="Tettelin H."/>
            <person name="Glass J.I."/>
            <person name="Rusch D."/>
            <person name="Podicherti R."/>
            <person name="Tsui H.-C.T."/>
            <person name="Winkler M.E."/>
        </authorList>
    </citation>
    <scope>NUCLEOTIDE SEQUENCE</scope>
</reference>
<keyword evidence="13" id="KW-0830">Ubiquinone</keyword>
<evidence type="ECO:0000256" key="1">
    <source>
        <dbReference type="ARBA" id="ARBA00022448"/>
    </source>
</evidence>
<evidence type="ECO:0000256" key="11">
    <source>
        <dbReference type="ARBA" id="ARBA00023053"/>
    </source>
</evidence>
<evidence type="ECO:0000313" key="17">
    <source>
        <dbReference type="EMBL" id="SVB25451.1"/>
    </source>
</evidence>
<dbReference type="InterPro" id="IPR010204">
    <property type="entry name" value="NqrC"/>
</dbReference>
<keyword evidence="1" id="KW-0813">Transport</keyword>
<evidence type="ECO:0000256" key="12">
    <source>
        <dbReference type="ARBA" id="ARBA00023065"/>
    </source>
</evidence>
<dbReference type="InterPro" id="IPR007329">
    <property type="entry name" value="FMN-bd"/>
</dbReference>
<keyword evidence="8" id="KW-1278">Translocase</keyword>
<keyword evidence="9" id="KW-1133">Transmembrane helix</keyword>
<dbReference type="PANTHER" id="PTHR37838:SF1">
    <property type="entry name" value="NA(+)-TRANSLOCATING NADH-QUINONE REDUCTASE SUBUNIT C"/>
    <property type="match status" value="1"/>
</dbReference>
<keyword evidence="15" id="KW-0739">Sodium transport</keyword>
<dbReference type="GO" id="GO:0006814">
    <property type="term" value="P:sodium ion transport"/>
    <property type="evidence" value="ECO:0007669"/>
    <property type="project" value="UniProtKB-KW"/>
</dbReference>
<evidence type="ECO:0000256" key="7">
    <source>
        <dbReference type="ARBA" id="ARBA00022692"/>
    </source>
</evidence>
<dbReference type="PANTHER" id="PTHR37838">
    <property type="entry name" value="NA(+)-TRANSLOCATING NADH-QUINONE REDUCTASE SUBUNIT C"/>
    <property type="match status" value="1"/>
</dbReference>
<evidence type="ECO:0000256" key="4">
    <source>
        <dbReference type="ARBA" id="ARBA00022553"/>
    </source>
</evidence>
<evidence type="ECO:0000256" key="13">
    <source>
        <dbReference type="ARBA" id="ARBA00023075"/>
    </source>
</evidence>
<gene>
    <name evidence="17" type="ORF">METZ01_LOCUS178305</name>
</gene>
<keyword evidence="3" id="KW-0997">Cell inner membrane</keyword>
<feature type="domain" description="FMN-binding" evidence="16">
    <location>
        <begin position="110"/>
        <end position="157"/>
    </location>
</feature>
<keyword evidence="6" id="KW-0288">FMN</keyword>
<evidence type="ECO:0000256" key="2">
    <source>
        <dbReference type="ARBA" id="ARBA00022475"/>
    </source>
</evidence>
<organism evidence="17">
    <name type="scientific">marine metagenome</name>
    <dbReference type="NCBI Taxonomy" id="408172"/>
    <lineage>
        <taxon>unclassified sequences</taxon>
        <taxon>metagenomes</taxon>
        <taxon>ecological metagenomes</taxon>
    </lineage>
</organism>
<evidence type="ECO:0000256" key="5">
    <source>
        <dbReference type="ARBA" id="ARBA00022630"/>
    </source>
</evidence>
<keyword evidence="11" id="KW-0915">Sodium</keyword>
<keyword evidence="14" id="KW-0472">Membrane</keyword>
<evidence type="ECO:0000256" key="14">
    <source>
        <dbReference type="ARBA" id="ARBA00023136"/>
    </source>
</evidence>
<accession>A0A382CIJ7</accession>
<keyword evidence="2" id="KW-1003">Cell membrane</keyword>
<name>A0A382CIJ7_9ZZZZ</name>
<sequence>MAVTVVLGFFLSLANSALKDRQKLNTQIDMKKNILQSLDFSPSEEKPWTPEIVQAIFDDYISSMVVDKDGNIVEGKTADDIIEGDNKFPVFVKTLNGTVDGYAIPISGKGLWSTLFGYFAVEPDGMTAKGITFYSHGETPGLGGEVEKSWFQDNFKGKRFINSSGALIGIQAI</sequence>
<dbReference type="GO" id="GO:0010181">
    <property type="term" value="F:FMN binding"/>
    <property type="evidence" value="ECO:0007669"/>
    <property type="project" value="InterPro"/>
</dbReference>
<keyword evidence="5" id="KW-0285">Flavoprotein</keyword>
<protein>
    <recommendedName>
        <fullName evidence="16">FMN-binding domain-containing protein</fullName>
    </recommendedName>
</protein>
<feature type="non-terminal residue" evidence="17">
    <location>
        <position position="173"/>
    </location>
</feature>
<evidence type="ECO:0000256" key="10">
    <source>
        <dbReference type="ARBA" id="ARBA00023027"/>
    </source>
</evidence>
<evidence type="ECO:0000256" key="15">
    <source>
        <dbReference type="ARBA" id="ARBA00023201"/>
    </source>
</evidence>
<evidence type="ECO:0000256" key="8">
    <source>
        <dbReference type="ARBA" id="ARBA00022967"/>
    </source>
</evidence>
<dbReference type="Pfam" id="PF04205">
    <property type="entry name" value="FMN_bind"/>
    <property type="match status" value="1"/>
</dbReference>
<dbReference type="GO" id="GO:0016655">
    <property type="term" value="F:oxidoreductase activity, acting on NAD(P)H, quinone or similar compound as acceptor"/>
    <property type="evidence" value="ECO:0007669"/>
    <property type="project" value="InterPro"/>
</dbReference>
<dbReference type="EMBL" id="UINC01034507">
    <property type="protein sequence ID" value="SVB25451.1"/>
    <property type="molecule type" value="Genomic_DNA"/>
</dbReference>
<keyword evidence="4" id="KW-0597">Phosphoprotein</keyword>
<keyword evidence="12" id="KW-0406">Ion transport</keyword>